<name>S8EFH7_FOMSC</name>
<organism evidence="2 3">
    <name type="scientific">Fomitopsis schrenkii</name>
    <name type="common">Brown rot fungus</name>
    <dbReference type="NCBI Taxonomy" id="2126942"/>
    <lineage>
        <taxon>Eukaryota</taxon>
        <taxon>Fungi</taxon>
        <taxon>Dikarya</taxon>
        <taxon>Basidiomycota</taxon>
        <taxon>Agaricomycotina</taxon>
        <taxon>Agaricomycetes</taxon>
        <taxon>Polyporales</taxon>
        <taxon>Fomitopsis</taxon>
    </lineage>
</organism>
<dbReference type="Proteomes" id="UP000015241">
    <property type="component" value="Unassembled WGS sequence"/>
</dbReference>
<feature type="region of interest" description="Disordered" evidence="1">
    <location>
        <begin position="1"/>
        <end position="22"/>
    </location>
</feature>
<reference evidence="2 3" key="1">
    <citation type="journal article" date="2012" name="Science">
        <title>The Paleozoic origin of enzymatic lignin decomposition reconstructed from 31 fungal genomes.</title>
        <authorList>
            <person name="Floudas D."/>
            <person name="Binder M."/>
            <person name="Riley R."/>
            <person name="Barry K."/>
            <person name="Blanchette R.A."/>
            <person name="Henrissat B."/>
            <person name="Martinez A.T."/>
            <person name="Otillar R."/>
            <person name="Spatafora J.W."/>
            <person name="Yadav J.S."/>
            <person name="Aerts A."/>
            <person name="Benoit I."/>
            <person name="Boyd A."/>
            <person name="Carlson A."/>
            <person name="Copeland A."/>
            <person name="Coutinho P.M."/>
            <person name="de Vries R.P."/>
            <person name="Ferreira P."/>
            <person name="Findley K."/>
            <person name="Foster B."/>
            <person name="Gaskell J."/>
            <person name="Glotzer D."/>
            <person name="Gorecki P."/>
            <person name="Heitman J."/>
            <person name="Hesse C."/>
            <person name="Hori C."/>
            <person name="Igarashi K."/>
            <person name="Jurgens J.A."/>
            <person name="Kallen N."/>
            <person name="Kersten P."/>
            <person name="Kohler A."/>
            <person name="Kuees U."/>
            <person name="Kumar T.K.A."/>
            <person name="Kuo A."/>
            <person name="LaButti K."/>
            <person name="Larrondo L.F."/>
            <person name="Lindquist E."/>
            <person name="Ling A."/>
            <person name="Lombard V."/>
            <person name="Lucas S."/>
            <person name="Lundell T."/>
            <person name="Martin R."/>
            <person name="McLaughlin D.J."/>
            <person name="Morgenstern I."/>
            <person name="Morin E."/>
            <person name="Murat C."/>
            <person name="Nagy L.G."/>
            <person name="Nolan M."/>
            <person name="Ohm R.A."/>
            <person name="Patyshakuliyeva A."/>
            <person name="Rokas A."/>
            <person name="Ruiz-Duenas F.J."/>
            <person name="Sabat G."/>
            <person name="Salamov A."/>
            <person name="Samejima M."/>
            <person name="Schmutz J."/>
            <person name="Slot J.C."/>
            <person name="St John F."/>
            <person name="Stenlid J."/>
            <person name="Sun H."/>
            <person name="Sun S."/>
            <person name="Syed K."/>
            <person name="Tsang A."/>
            <person name="Wiebenga A."/>
            <person name="Young D."/>
            <person name="Pisabarro A."/>
            <person name="Eastwood D.C."/>
            <person name="Martin F."/>
            <person name="Cullen D."/>
            <person name="Grigoriev I.V."/>
            <person name="Hibbett D.S."/>
        </authorList>
    </citation>
    <scope>NUCLEOTIDE SEQUENCE</scope>
    <source>
        <strain evidence="3">FP-58527</strain>
    </source>
</reference>
<keyword evidence="3" id="KW-1185">Reference proteome</keyword>
<dbReference type="InParanoid" id="S8EFH7"/>
<evidence type="ECO:0000313" key="2">
    <source>
        <dbReference type="EMBL" id="EPT03772.1"/>
    </source>
</evidence>
<sequence length="69" mass="7459">GDASPTSTTMSNHSRSVFSRPGMALSTSSALISSFDLPRGKVTIRTDPALVTCFDPADKELYDLWAPKR</sequence>
<dbReference type="EMBL" id="KE504129">
    <property type="protein sequence ID" value="EPT03772.1"/>
    <property type="molecule type" value="Genomic_DNA"/>
</dbReference>
<dbReference type="AlphaFoldDB" id="S8EFH7"/>
<dbReference type="HOGENOM" id="CLU_187858_0_0_1"/>
<protein>
    <submittedName>
        <fullName evidence="2">Uncharacterized protein</fullName>
    </submittedName>
</protein>
<evidence type="ECO:0000256" key="1">
    <source>
        <dbReference type="SAM" id="MobiDB-lite"/>
    </source>
</evidence>
<accession>S8EFH7</accession>
<gene>
    <name evidence="2" type="ORF">FOMPIDRAFT_1115491</name>
</gene>
<feature type="non-terminal residue" evidence="2">
    <location>
        <position position="1"/>
    </location>
</feature>
<dbReference type="OrthoDB" id="2669285at2759"/>
<dbReference type="eggNOG" id="ENOG502RCRK">
    <property type="taxonomic scope" value="Eukaryota"/>
</dbReference>
<feature type="compositionally biased region" description="Polar residues" evidence="1">
    <location>
        <begin position="1"/>
        <end position="17"/>
    </location>
</feature>
<evidence type="ECO:0000313" key="3">
    <source>
        <dbReference type="Proteomes" id="UP000015241"/>
    </source>
</evidence>
<proteinExistence type="predicted"/>